<dbReference type="EMBL" id="NSKB01000003">
    <property type="protein sequence ID" value="PAU77477.1"/>
    <property type="molecule type" value="Genomic_DNA"/>
</dbReference>
<organism evidence="3 4">
    <name type="scientific">Halomonas salipaludis</name>
    <dbReference type="NCBI Taxonomy" id="2032625"/>
    <lineage>
        <taxon>Bacteria</taxon>
        <taxon>Pseudomonadati</taxon>
        <taxon>Pseudomonadota</taxon>
        <taxon>Gammaproteobacteria</taxon>
        <taxon>Oceanospirillales</taxon>
        <taxon>Halomonadaceae</taxon>
        <taxon>Halomonas</taxon>
    </lineage>
</organism>
<keyword evidence="4" id="KW-1185">Reference proteome</keyword>
<dbReference type="PANTHER" id="PTHR37024">
    <property type="entry name" value="TYPE VI SECRETION SYSTEM DUF2094 AND IMPA-RELATED DOMAIN PROTEIN"/>
    <property type="match status" value="1"/>
</dbReference>
<dbReference type="NCBIfam" id="TIGR03362">
    <property type="entry name" value="VI_chp_7"/>
    <property type="match status" value="1"/>
</dbReference>
<dbReference type="InterPro" id="IPR017739">
    <property type="entry name" value="T6SS-assoc_VCA0119"/>
</dbReference>
<dbReference type="RefSeq" id="WP_095620640.1">
    <property type="nucleotide sequence ID" value="NZ_NSKB01000003.1"/>
</dbReference>
<gene>
    <name evidence="3" type="ORF">CK498_09630</name>
</gene>
<evidence type="ECO:0000259" key="2">
    <source>
        <dbReference type="Pfam" id="PF06812"/>
    </source>
</evidence>
<proteinExistence type="predicted"/>
<dbReference type="Pfam" id="PF06812">
    <property type="entry name" value="ImpA_N"/>
    <property type="match status" value="1"/>
</dbReference>
<dbReference type="InterPro" id="IPR010657">
    <property type="entry name" value="ImpA_N"/>
</dbReference>
<dbReference type="OrthoDB" id="1522895at2"/>
<reference evidence="3 4" key="1">
    <citation type="submission" date="2017-08" db="EMBL/GenBank/DDBJ databases">
        <title>Halomonas alkalisoli sp. nov., isolated from saline alkaline soil.</title>
        <authorList>
            <person name="Wang D."/>
            <person name="Zhang G."/>
        </authorList>
    </citation>
    <scope>NUCLEOTIDE SEQUENCE [LARGE SCALE GENOMIC DNA]</scope>
    <source>
        <strain evidence="3 4">WRN001</strain>
    </source>
</reference>
<dbReference type="Proteomes" id="UP000217771">
    <property type="component" value="Unassembled WGS sequence"/>
</dbReference>
<protein>
    <submittedName>
        <fullName evidence="3">Type VI secretion system protein TssA</fullName>
    </submittedName>
</protein>
<dbReference type="Pfam" id="PF16989">
    <property type="entry name" value="T6SS_VasJ"/>
    <property type="match status" value="1"/>
</dbReference>
<evidence type="ECO:0000256" key="1">
    <source>
        <dbReference type="SAM" id="MobiDB-lite"/>
    </source>
</evidence>
<evidence type="ECO:0000313" key="3">
    <source>
        <dbReference type="EMBL" id="PAU77477.1"/>
    </source>
</evidence>
<feature type="region of interest" description="Disordered" evidence="1">
    <location>
        <begin position="182"/>
        <end position="212"/>
    </location>
</feature>
<dbReference type="PANTHER" id="PTHR37024:SF3">
    <property type="entry name" value="TYPE VI SECRETION SYSTEM PROTEIN TSSA"/>
    <property type="match status" value="1"/>
</dbReference>
<evidence type="ECO:0000313" key="4">
    <source>
        <dbReference type="Proteomes" id="UP000217771"/>
    </source>
</evidence>
<comment type="caution">
    <text evidence="3">The sequence shown here is derived from an EMBL/GenBank/DDBJ whole genome shotgun (WGS) entry which is preliminary data.</text>
</comment>
<dbReference type="AlphaFoldDB" id="A0A2A2EYP7"/>
<feature type="compositionally biased region" description="Low complexity" evidence="1">
    <location>
        <begin position="190"/>
        <end position="212"/>
    </location>
</feature>
<sequence length="476" mass="51325">MRITSDTQLAALLAPLGESRVGADVEESADYLWLDEEMMKVGSLQHGEVDWEGAETRAVRLLGQAGKDLRVLGHLLHCLQRDGDAVRFALSLRLLAGSLEQWWDAAYPYAGPRGAKRRPRLFAQFAQRAVKLAAALDFGSAEDEHQACQQALEALREAAKARQLPDDALAELARQLHALRPSREAPPPAAAANAASAANTPGAGAPPASSATKLPELRLEAGNERANRQVLLKLADFLNEQSPGEALGYRLRRHAIWSAIQALPASREGGRTELAPVSADRIADYREALAKGGDLALWRRIENSLAVSPYWLEGHRLSAQLAERLGHARCAAAIRDEAARFLERLPGIEALSFNDASPFVDDETLRWLHSAPGAAGEARGGGDAEPWQVALDAARECLDSEGLAPALGMLDQGLAAARSPRDSAYWRLASADLMAAAGLESLAQQHYQALHDAVAELELEQWEPALVARLRASLKG</sequence>
<feature type="domain" description="ImpA N-terminal" evidence="2">
    <location>
        <begin position="18"/>
        <end position="125"/>
    </location>
</feature>
<accession>A0A2A2EYP7</accession>
<name>A0A2A2EYP7_9GAMM</name>